<organism evidence="1 2">
    <name type="scientific">Pseudoalteromonas phage H101</name>
    <dbReference type="NCBI Taxonomy" id="1654919"/>
    <lineage>
        <taxon>Viruses</taxon>
        <taxon>Duplodnaviria</taxon>
        <taxon>Heunggongvirae</taxon>
        <taxon>Uroviricota</taxon>
        <taxon>Caudoviricetes</taxon>
        <taxon>Shandongvirus</taxon>
        <taxon>Shandongvirus H101</taxon>
    </lineage>
</organism>
<keyword evidence="2" id="KW-1185">Reference proteome</keyword>
<accession>A0A0H4IN12</accession>
<dbReference type="KEGG" id="vg:26796523"/>
<dbReference type="EMBL" id="KR534323">
    <property type="protein sequence ID" value="AKO60929.1"/>
    <property type="molecule type" value="Genomic_DNA"/>
</dbReference>
<sequence length="51" mass="5452">MSTGVLGLSKSPILPELKTITPVNKDTLVKPKVLVNIKEPPTTITALDIIL</sequence>
<protein>
    <submittedName>
        <fullName evidence="1">Uncharacterized protein</fullName>
    </submittedName>
</protein>
<proteinExistence type="predicted"/>
<reference evidence="1 2" key="1">
    <citation type="submission" date="2015-05" db="EMBL/GenBank/DDBJ databases">
        <authorList>
            <person name="Wang D.B."/>
            <person name="Wang M."/>
        </authorList>
    </citation>
    <scope>NUCLEOTIDE SEQUENCE [LARGE SCALE GENOMIC DNA]</scope>
</reference>
<evidence type="ECO:0000313" key="2">
    <source>
        <dbReference type="Proteomes" id="UP000202763"/>
    </source>
</evidence>
<evidence type="ECO:0000313" key="1">
    <source>
        <dbReference type="EMBL" id="AKO60929.1"/>
    </source>
</evidence>
<name>A0A0H4IN12_9CAUD</name>
<dbReference type="Proteomes" id="UP000202763">
    <property type="component" value="Segment"/>
</dbReference>
<dbReference type="GeneID" id="26796523"/>
<dbReference type="RefSeq" id="YP_009225462.1">
    <property type="nucleotide sequence ID" value="NC_029094.1"/>
</dbReference>